<feature type="domain" description="Transposase IS66 C-terminal" evidence="1">
    <location>
        <begin position="18"/>
        <end position="54"/>
    </location>
</feature>
<accession>A0A0A5G5J2</accession>
<name>A0A0A5G5J2_9BACI</name>
<sequence>MFSNTVKGAKSSSVIYNIVETAKENGVNPLNYLKYLFEELPNIDTTNKTKLNQLFTMVANNDE</sequence>
<evidence type="ECO:0000313" key="3">
    <source>
        <dbReference type="Proteomes" id="UP000030401"/>
    </source>
</evidence>
<proteinExistence type="predicted"/>
<dbReference type="InterPro" id="IPR039552">
    <property type="entry name" value="IS66_C"/>
</dbReference>
<keyword evidence="3" id="KW-1185">Reference proteome</keyword>
<evidence type="ECO:0000259" key="1">
    <source>
        <dbReference type="Pfam" id="PF13817"/>
    </source>
</evidence>
<dbReference type="AlphaFoldDB" id="A0A0A5G5J2"/>
<comment type="caution">
    <text evidence="2">The sequence shown here is derived from an EMBL/GenBank/DDBJ whole genome shotgun (WGS) entry which is preliminary data.</text>
</comment>
<protein>
    <recommendedName>
        <fullName evidence="1">Transposase IS66 C-terminal domain-containing protein</fullName>
    </recommendedName>
</protein>
<dbReference type="STRING" id="1385512.N784_05260"/>
<evidence type="ECO:0000313" key="2">
    <source>
        <dbReference type="EMBL" id="KGX86360.1"/>
    </source>
</evidence>
<dbReference type="Pfam" id="PF13817">
    <property type="entry name" value="DDE_Tnp_IS66_C"/>
    <property type="match status" value="1"/>
</dbReference>
<dbReference type="Proteomes" id="UP000030401">
    <property type="component" value="Unassembled WGS sequence"/>
</dbReference>
<organism evidence="2 3">
    <name type="scientific">Pontibacillus litoralis JSM 072002</name>
    <dbReference type="NCBI Taxonomy" id="1385512"/>
    <lineage>
        <taxon>Bacteria</taxon>
        <taxon>Bacillati</taxon>
        <taxon>Bacillota</taxon>
        <taxon>Bacilli</taxon>
        <taxon>Bacillales</taxon>
        <taxon>Bacillaceae</taxon>
        <taxon>Pontibacillus</taxon>
    </lineage>
</organism>
<reference evidence="2 3" key="1">
    <citation type="submission" date="2013-08" db="EMBL/GenBank/DDBJ databases">
        <authorList>
            <person name="Huang J."/>
            <person name="Wang G."/>
        </authorList>
    </citation>
    <scope>NUCLEOTIDE SEQUENCE [LARGE SCALE GENOMIC DNA]</scope>
    <source>
        <strain evidence="2 3">JSM 072002</strain>
    </source>
</reference>
<dbReference type="EMBL" id="AVPG01000014">
    <property type="protein sequence ID" value="KGX86360.1"/>
    <property type="molecule type" value="Genomic_DNA"/>
</dbReference>
<gene>
    <name evidence="2" type="ORF">N784_05260</name>
</gene>